<sequence>MCNLCTFLKSLWITKIRDMFCFSGTQYKHKRLDVKIEKKIAEMKRHSFKEISFKSIDSIVIRFPQFKKGLKTLMGMFEQYDVDGNGFIDQNELKICLEQLQLHLPEKEIEDIFHYCDIDESEGIQFNEFIVLLCVIYLLEQPPSTDNSSKKELAQVGAIFNMIVEAFLLLDKNGDGKLDKKDLIRTMNESNPWERSPAHITELRFQEMDWDKNGQVNFKEFLFGFIKWIGIDADEEMHQVENDDDDTQNPA</sequence>
<reference evidence="1 2" key="1">
    <citation type="journal article" date="2022" name="DNA Res.">
        <title>Chromosomal-level genome assembly of the orchid tree Bauhinia variegata (Leguminosae; Cercidoideae) supports the allotetraploid origin hypothesis of Bauhinia.</title>
        <authorList>
            <person name="Zhong Y."/>
            <person name="Chen Y."/>
            <person name="Zheng D."/>
            <person name="Pang J."/>
            <person name="Liu Y."/>
            <person name="Luo S."/>
            <person name="Meng S."/>
            <person name="Qian L."/>
            <person name="Wei D."/>
            <person name="Dai S."/>
            <person name="Zhou R."/>
        </authorList>
    </citation>
    <scope>NUCLEOTIDE SEQUENCE [LARGE SCALE GENOMIC DNA]</scope>
    <source>
        <strain evidence="1">BV-YZ2020</strain>
    </source>
</reference>
<protein>
    <submittedName>
        <fullName evidence="1">Uncharacterized protein</fullName>
    </submittedName>
</protein>
<dbReference type="EMBL" id="CM039431">
    <property type="protein sequence ID" value="KAI4338348.1"/>
    <property type="molecule type" value="Genomic_DNA"/>
</dbReference>
<proteinExistence type="predicted"/>
<gene>
    <name evidence="1" type="ORF">L6164_016687</name>
</gene>
<comment type="caution">
    <text evidence="1">The sequence shown here is derived from an EMBL/GenBank/DDBJ whole genome shotgun (WGS) entry which is preliminary data.</text>
</comment>
<evidence type="ECO:0000313" key="1">
    <source>
        <dbReference type="EMBL" id="KAI4338348.1"/>
    </source>
</evidence>
<accession>A0ACB9NPP3</accession>
<dbReference type="Proteomes" id="UP000828941">
    <property type="component" value="Chromosome 6"/>
</dbReference>
<evidence type="ECO:0000313" key="2">
    <source>
        <dbReference type="Proteomes" id="UP000828941"/>
    </source>
</evidence>
<name>A0ACB9NPP3_BAUVA</name>
<organism evidence="1 2">
    <name type="scientific">Bauhinia variegata</name>
    <name type="common">Purple orchid tree</name>
    <name type="synonym">Phanera variegata</name>
    <dbReference type="NCBI Taxonomy" id="167791"/>
    <lineage>
        <taxon>Eukaryota</taxon>
        <taxon>Viridiplantae</taxon>
        <taxon>Streptophyta</taxon>
        <taxon>Embryophyta</taxon>
        <taxon>Tracheophyta</taxon>
        <taxon>Spermatophyta</taxon>
        <taxon>Magnoliopsida</taxon>
        <taxon>eudicotyledons</taxon>
        <taxon>Gunneridae</taxon>
        <taxon>Pentapetalae</taxon>
        <taxon>rosids</taxon>
        <taxon>fabids</taxon>
        <taxon>Fabales</taxon>
        <taxon>Fabaceae</taxon>
        <taxon>Cercidoideae</taxon>
        <taxon>Cercideae</taxon>
        <taxon>Bauhiniinae</taxon>
        <taxon>Bauhinia</taxon>
    </lineage>
</organism>
<keyword evidence="2" id="KW-1185">Reference proteome</keyword>